<name>A0A9W4VPL5_9GAMM</name>
<evidence type="ECO:0000313" key="1">
    <source>
        <dbReference type="EMBL" id="CAH9054161.1"/>
    </source>
</evidence>
<dbReference type="Proteomes" id="UP001152467">
    <property type="component" value="Unassembled WGS sequence"/>
</dbReference>
<evidence type="ECO:0000313" key="2">
    <source>
        <dbReference type="Proteomes" id="UP001152467"/>
    </source>
</evidence>
<reference evidence="1" key="1">
    <citation type="submission" date="2022-07" db="EMBL/GenBank/DDBJ databases">
        <authorList>
            <person name="Criscuolo A."/>
        </authorList>
    </citation>
    <scope>NUCLEOTIDE SEQUENCE</scope>
    <source>
        <strain evidence="1">CIP111854</strain>
    </source>
</reference>
<protein>
    <recommendedName>
        <fullName evidence="3">Transmembrane cytochrome oxidase associated protein</fullName>
    </recommendedName>
</protein>
<accession>A0A9W4VPL5</accession>
<dbReference type="RefSeq" id="WP_261626072.1">
    <property type="nucleotide sequence ID" value="NZ_CAMAPC010000004.1"/>
</dbReference>
<comment type="caution">
    <text evidence="1">The sequence shown here is derived from an EMBL/GenBank/DDBJ whole genome shotgun (WGS) entry which is preliminary data.</text>
</comment>
<organism evidence="1 2">
    <name type="scientific">Pseudoalteromonas holothuriae</name>
    <dbReference type="NCBI Taxonomy" id="2963714"/>
    <lineage>
        <taxon>Bacteria</taxon>
        <taxon>Pseudomonadati</taxon>
        <taxon>Pseudomonadota</taxon>
        <taxon>Gammaproteobacteria</taxon>
        <taxon>Alteromonadales</taxon>
        <taxon>Pseudoalteromonadaceae</taxon>
        <taxon>Pseudoalteromonas</taxon>
    </lineage>
</organism>
<sequence length="166" mass="19088">MIQRPLGIFIVCCLVPLILAYAAIKLDWLPQHTTNHGQFLPSELRVPSWQSKGEQLWSIAINAPDSCQSQCDVQFEALEKLYIALGKHQKDVSLVVFNRTFGEQISPQYQSYTLHEKLPPASLYLIDHRGLLVLQYAYFDDQDKNRIEQKGLIKDLKKLLKYARSS</sequence>
<gene>
    <name evidence="1" type="ORF">PSECIP111854_01310</name>
</gene>
<keyword evidence="2" id="KW-1185">Reference proteome</keyword>
<dbReference type="EMBL" id="CAMAPC010000004">
    <property type="protein sequence ID" value="CAH9054161.1"/>
    <property type="molecule type" value="Genomic_DNA"/>
</dbReference>
<dbReference type="AlphaFoldDB" id="A0A9W4VPL5"/>
<proteinExistence type="predicted"/>
<evidence type="ECO:0008006" key="3">
    <source>
        <dbReference type="Google" id="ProtNLM"/>
    </source>
</evidence>